<reference evidence="1 2" key="1">
    <citation type="submission" date="2017-07" db="EMBL/GenBank/DDBJ databases">
        <title>Phylogenetic study on the rhizospheric bacterium Ochrobactrum sp. A44.</title>
        <authorList>
            <person name="Krzyzanowska D.M."/>
            <person name="Ossowicki A."/>
            <person name="Rajewska M."/>
            <person name="Maciag T."/>
            <person name="Kaczynski Z."/>
            <person name="Czerwicka M."/>
            <person name="Jafra S."/>
        </authorList>
    </citation>
    <scope>NUCLEOTIDE SEQUENCE [LARGE SCALE GENOMIC DNA]</scope>
    <source>
        <strain evidence="1 2">PR17</strain>
    </source>
</reference>
<proteinExistence type="predicted"/>
<comment type="caution">
    <text evidence="1">The sequence shown here is derived from an EMBL/GenBank/DDBJ whole genome shotgun (WGS) entry which is preliminary data.</text>
</comment>
<dbReference type="GO" id="GO:0004519">
    <property type="term" value="F:endonuclease activity"/>
    <property type="evidence" value="ECO:0007669"/>
    <property type="project" value="UniProtKB-KW"/>
</dbReference>
<protein>
    <submittedName>
        <fullName evidence="1">HNH endonuclease family protein</fullName>
    </submittedName>
</protein>
<accession>A0A256FAQ7</accession>
<dbReference type="Proteomes" id="UP000216345">
    <property type="component" value="Unassembled WGS sequence"/>
</dbReference>
<organism evidence="1 2">
    <name type="scientific">Brucella rhizosphaerae</name>
    <dbReference type="NCBI Taxonomy" id="571254"/>
    <lineage>
        <taxon>Bacteria</taxon>
        <taxon>Pseudomonadati</taxon>
        <taxon>Pseudomonadota</taxon>
        <taxon>Alphaproteobacteria</taxon>
        <taxon>Hyphomicrobiales</taxon>
        <taxon>Brucellaceae</taxon>
        <taxon>Brucella/Ochrobactrum group</taxon>
        <taxon>Brucella</taxon>
    </lineage>
</organism>
<keyword evidence="1" id="KW-0255">Endonuclease</keyword>
<dbReference type="EMBL" id="NNRK01000031">
    <property type="protein sequence ID" value="OYR11786.1"/>
    <property type="molecule type" value="Genomic_DNA"/>
</dbReference>
<evidence type="ECO:0000313" key="2">
    <source>
        <dbReference type="Proteomes" id="UP000216345"/>
    </source>
</evidence>
<gene>
    <name evidence="1" type="ORF">CEV32_1319</name>
</gene>
<keyword evidence="1" id="KW-0540">Nuclease</keyword>
<dbReference type="RefSeq" id="WP_094578013.1">
    <property type="nucleotide sequence ID" value="NZ_JBHEEL010000013.1"/>
</dbReference>
<keyword evidence="1" id="KW-0378">Hydrolase</keyword>
<keyword evidence="2" id="KW-1185">Reference proteome</keyword>
<sequence length="272" mass="30585">MKYLPLPPGAGNGVILRQCLKAGWQGRQALWLAAAANYQRCRGNPWRMLPAGFTGADADALYVLYDSRAGSGPIARIRRPATLFQSCPMCGSLGGRSLDHALPRRRFPEFSILHENLVPACTMCNTDEKGGTYRGTRRPERFIHPYYDRWASDALWRIQFGPDLDALQFKAVALPMLSRNRRLIVDFHVQTLLGKEWRDSVRRHWGPLPAKLHRRVGAAPTVDVMRAELEIQLRDAIDFYGVNCWDAGFLRGVLADPLVVAKLILRVQALPA</sequence>
<name>A0A256FAQ7_9HYPH</name>
<dbReference type="CDD" id="cd00085">
    <property type="entry name" value="HNHc"/>
    <property type="match status" value="1"/>
</dbReference>
<dbReference type="InterPro" id="IPR003615">
    <property type="entry name" value="HNH_nuc"/>
</dbReference>
<evidence type="ECO:0000313" key="1">
    <source>
        <dbReference type="EMBL" id="OYR11786.1"/>
    </source>
</evidence>
<dbReference type="AlphaFoldDB" id="A0A256FAQ7"/>
<dbReference type="OrthoDB" id="9816185at2"/>